<dbReference type="InterPro" id="IPR050716">
    <property type="entry name" value="MAGUK"/>
</dbReference>
<dbReference type="PROSITE" id="PS50052">
    <property type="entry name" value="GUANYLATE_KINASE_2"/>
    <property type="match status" value="1"/>
</dbReference>
<protein>
    <recommendedName>
        <fullName evidence="10">MAGUK p55 subfamily member 7</fullName>
    </recommendedName>
</protein>
<dbReference type="PROSITE" id="PS51022">
    <property type="entry name" value="L27"/>
    <property type="match status" value="1"/>
</dbReference>
<dbReference type="CDD" id="cd06799">
    <property type="entry name" value="PDZ_MPP3-MPP4-MPP7-like"/>
    <property type="match status" value="1"/>
</dbReference>
<keyword evidence="9" id="KW-1185">Reference proteome</keyword>
<dbReference type="InterPro" id="IPR001452">
    <property type="entry name" value="SH3_domain"/>
</dbReference>
<dbReference type="Proteomes" id="UP000318571">
    <property type="component" value="Chromosome 8"/>
</dbReference>
<evidence type="ECO:0000259" key="4">
    <source>
        <dbReference type="PROSITE" id="PS50002"/>
    </source>
</evidence>
<accession>A0A553N6Y8</accession>
<evidence type="ECO:0008006" key="10">
    <source>
        <dbReference type="Google" id="ProtNLM"/>
    </source>
</evidence>
<feature type="domain" description="Guanylate kinase-like" evidence="5">
    <location>
        <begin position="359"/>
        <end position="543"/>
    </location>
</feature>
<dbReference type="SMART" id="SM00326">
    <property type="entry name" value="SH3"/>
    <property type="match status" value="1"/>
</dbReference>
<dbReference type="Gene3D" id="2.30.30.40">
    <property type="entry name" value="SH3 Domains"/>
    <property type="match status" value="1"/>
</dbReference>
<reference evidence="8 9" key="1">
    <citation type="journal article" date="2018" name="Nat. Ecol. Evol.">
        <title>Genomic signatures of mitonuclear coevolution across populations of Tigriopus californicus.</title>
        <authorList>
            <person name="Barreto F.S."/>
            <person name="Watson E.T."/>
            <person name="Lima T.G."/>
            <person name="Willett C.S."/>
            <person name="Edmands S."/>
            <person name="Li W."/>
            <person name="Burton R.S."/>
        </authorList>
    </citation>
    <scope>NUCLEOTIDE SEQUENCE [LARGE SCALE GENOMIC DNA]</scope>
    <source>
        <strain evidence="8 9">San Diego</strain>
    </source>
</reference>
<dbReference type="PROSITE" id="PS50106">
    <property type="entry name" value="PDZ"/>
    <property type="match status" value="1"/>
</dbReference>
<dbReference type="PANTHER" id="PTHR23122">
    <property type="entry name" value="MEMBRANE-ASSOCIATED GUANYLATE KINASE MAGUK"/>
    <property type="match status" value="1"/>
</dbReference>
<feature type="domain" description="SH3" evidence="4">
    <location>
        <begin position="249"/>
        <end position="319"/>
    </location>
</feature>
<evidence type="ECO:0000259" key="6">
    <source>
        <dbReference type="PROSITE" id="PS50106"/>
    </source>
</evidence>
<name>A0A553N6Y8_TIGCA</name>
<dbReference type="SMART" id="SM00228">
    <property type="entry name" value="PDZ"/>
    <property type="match status" value="1"/>
</dbReference>
<dbReference type="CDD" id="cd00071">
    <property type="entry name" value="GMPK"/>
    <property type="match status" value="1"/>
</dbReference>
<dbReference type="EMBL" id="VCGU01000459">
    <property type="protein sequence ID" value="TRY61202.1"/>
    <property type="molecule type" value="Genomic_DNA"/>
</dbReference>
<dbReference type="InterPro" id="IPR014775">
    <property type="entry name" value="L27_C"/>
</dbReference>
<keyword evidence="2 3" id="KW-0728">SH3 domain</keyword>
<dbReference type="SUPFAM" id="SSF50044">
    <property type="entry name" value="SH3-domain"/>
    <property type="match status" value="1"/>
</dbReference>
<sequence>MSATDTLPKSLKWTCDPAISQLISCMDSLGPHYRTEHLDSDPVEDFEEILHLLSRRELNSVVKIHNIILFCNQEQCPCVSNSCQIAIEVMEDVRPLALMIEECRELYAILTTPHIRSLMASHDIVAQRDYIPKLNQYPEEVDEDEESMKIVQLVKSHETVSDGTKDTEPIVGATIKADEETGKILIARVMHGGAADRSGLISVGDEVVEVNGINVQNKSPADVLQILQMAQNTITFKLIPNEGKPVIRESRVRLRALFTYDPSDDTFIPCKEAGLSFVKGEVLHIVSQDDQFWWQARKENDRNMRAGLIPSRVLQEKRVLRMRDEMMSNQNSEESEDFDREEIPTYEDVARLFPRPGFFRPIILIGPNGVGRHELKKRLLAIDLTRFSSVIPHTSRPPKMGEIHGMDYYFDTRSKMLADIASGLYLEHGEFKGNIYGTRITTIIEHIEKGLQPVLIPHYQGLKVLRTQEIKPFTIYVKPPERTRLILSRKETIGTSKSFTESDFDEMILQDKRLEFHYGHLFDVTVVNDDIDVAVESISREISRLDQDAQWVPSTWVQ</sequence>
<dbReference type="InterPro" id="IPR008144">
    <property type="entry name" value="Guanylate_kin-like_dom"/>
</dbReference>
<dbReference type="InterPro" id="IPR004172">
    <property type="entry name" value="L27_dom"/>
</dbReference>
<dbReference type="OMA" id="ECILECV"/>
<dbReference type="STRING" id="6832.A0A553N6Y8"/>
<organism evidence="8 9">
    <name type="scientific">Tigriopus californicus</name>
    <name type="common">Marine copepod</name>
    <dbReference type="NCBI Taxonomy" id="6832"/>
    <lineage>
        <taxon>Eukaryota</taxon>
        <taxon>Metazoa</taxon>
        <taxon>Ecdysozoa</taxon>
        <taxon>Arthropoda</taxon>
        <taxon>Crustacea</taxon>
        <taxon>Multicrustacea</taxon>
        <taxon>Hexanauplia</taxon>
        <taxon>Copepoda</taxon>
        <taxon>Harpacticoida</taxon>
        <taxon>Harpacticidae</taxon>
        <taxon>Tigriopus</taxon>
    </lineage>
</organism>
<dbReference type="AlphaFoldDB" id="A0A553N6Y8"/>
<dbReference type="Gene3D" id="3.40.50.300">
    <property type="entry name" value="P-loop containing nucleotide triphosphate hydrolases"/>
    <property type="match status" value="1"/>
</dbReference>
<evidence type="ECO:0000259" key="5">
    <source>
        <dbReference type="PROSITE" id="PS50052"/>
    </source>
</evidence>
<feature type="domain" description="L27" evidence="7">
    <location>
        <begin position="79"/>
        <end position="133"/>
    </location>
</feature>
<evidence type="ECO:0000256" key="2">
    <source>
        <dbReference type="ARBA" id="ARBA00022443"/>
    </source>
</evidence>
<dbReference type="SMART" id="SM00072">
    <property type="entry name" value="GuKc"/>
    <property type="match status" value="1"/>
</dbReference>
<comment type="caution">
    <text evidence="8">The sequence shown here is derived from an EMBL/GenBank/DDBJ whole genome shotgun (WGS) entry which is preliminary data.</text>
</comment>
<dbReference type="CDD" id="cd11862">
    <property type="entry name" value="SH3_MPP"/>
    <property type="match status" value="1"/>
</dbReference>
<proteinExistence type="inferred from homology"/>
<evidence type="ECO:0000313" key="9">
    <source>
        <dbReference type="Proteomes" id="UP000318571"/>
    </source>
</evidence>
<dbReference type="Pfam" id="PF07653">
    <property type="entry name" value="SH3_2"/>
    <property type="match status" value="1"/>
</dbReference>
<dbReference type="InterPro" id="IPR036892">
    <property type="entry name" value="L27_dom_sf"/>
</dbReference>
<evidence type="ECO:0000313" key="8">
    <source>
        <dbReference type="EMBL" id="TRY61202.1"/>
    </source>
</evidence>
<dbReference type="SMART" id="SM00569">
    <property type="entry name" value="L27"/>
    <property type="match status" value="2"/>
</dbReference>
<evidence type="ECO:0000259" key="7">
    <source>
        <dbReference type="PROSITE" id="PS51022"/>
    </source>
</evidence>
<dbReference type="Gene3D" id="1.10.287.650">
    <property type="entry name" value="L27 domain"/>
    <property type="match status" value="1"/>
</dbReference>
<dbReference type="Pfam" id="PF00595">
    <property type="entry name" value="PDZ"/>
    <property type="match status" value="1"/>
</dbReference>
<dbReference type="PROSITE" id="PS50002">
    <property type="entry name" value="SH3"/>
    <property type="match status" value="1"/>
</dbReference>
<dbReference type="Pfam" id="PF02828">
    <property type="entry name" value="L27"/>
    <property type="match status" value="1"/>
</dbReference>
<gene>
    <name evidence="8" type="ORF">TCAL_10079</name>
</gene>
<dbReference type="GO" id="GO:0030054">
    <property type="term" value="C:cell junction"/>
    <property type="evidence" value="ECO:0007669"/>
    <property type="project" value="UniProtKB-ARBA"/>
</dbReference>
<dbReference type="SUPFAM" id="SSF50156">
    <property type="entry name" value="PDZ domain-like"/>
    <property type="match status" value="1"/>
</dbReference>
<dbReference type="InterPro" id="IPR036034">
    <property type="entry name" value="PDZ_sf"/>
</dbReference>
<evidence type="ECO:0000256" key="1">
    <source>
        <dbReference type="ARBA" id="ARBA00007014"/>
    </source>
</evidence>
<dbReference type="SUPFAM" id="SSF101288">
    <property type="entry name" value="L27 domain"/>
    <property type="match status" value="1"/>
</dbReference>
<dbReference type="Gene3D" id="2.30.42.10">
    <property type="match status" value="1"/>
</dbReference>
<dbReference type="InterPro" id="IPR036028">
    <property type="entry name" value="SH3-like_dom_sf"/>
</dbReference>
<dbReference type="InterPro" id="IPR027417">
    <property type="entry name" value="P-loop_NTPase"/>
</dbReference>
<dbReference type="InterPro" id="IPR001478">
    <property type="entry name" value="PDZ"/>
</dbReference>
<feature type="domain" description="PDZ" evidence="6">
    <location>
        <begin position="150"/>
        <end position="242"/>
    </location>
</feature>
<dbReference type="InterPro" id="IPR008145">
    <property type="entry name" value="GK/Ca_channel_bsu"/>
</dbReference>
<evidence type="ECO:0000256" key="3">
    <source>
        <dbReference type="PROSITE-ProRule" id="PRU00192"/>
    </source>
</evidence>
<dbReference type="Pfam" id="PF00625">
    <property type="entry name" value="Guanylate_kin"/>
    <property type="match status" value="1"/>
</dbReference>
<comment type="similarity">
    <text evidence="1">Belongs to the MAGUK family.</text>
</comment>
<dbReference type="SUPFAM" id="SSF52540">
    <property type="entry name" value="P-loop containing nucleoside triphosphate hydrolases"/>
    <property type="match status" value="1"/>
</dbReference>